<organism evidence="4 5">
    <name type="scientific">Periplaneta americana</name>
    <name type="common">American cockroach</name>
    <name type="synonym">Blatta americana</name>
    <dbReference type="NCBI Taxonomy" id="6978"/>
    <lineage>
        <taxon>Eukaryota</taxon>
        <taxon>Metazoa</taxon>
        <taxon>Ecdysozoa</taxon>
        <taxon>Arthropoda</taxon>
        <taxon>Hexapoda</taxon>
        <taxon>Insecta</taxon>
        <taxon>Pterygota</taxon>
        <taxon>Neoptera</taxon>
        <taxon>Polyneoptera</taxon>
        <taxon>Dictyoptera</taxon>
        <taxon>Blattodea</taxon>
        <taxon>Blattoidea</taxon>
        <taxon>Blattidae</taxon>
        <taxon>Blattinae</taxon>
        <taxon>Periplaneta</taxon>
    </lineage>
</organism>
<evidence type="ECO:0000313" key="5">
    <source>
        <dbReference type="Proteomes" id="UP001148838"/>
    </source>
</evidence>
<feature type="domain" description="CCHC-type" evidence="2">
    <location>
        <begin position="380"/>
        <end position="394"/>
    </location>
</feature>
<name>A0ABQ8RZR9_PERAM</name>
<dbReference type="PROSITE" id="PS50158">
    <property type="entry name" value="ZF_CCHC"/>
    <property type="match status" value="1"/>
</dbReference>
<reference evidence="4 5" key="1">
    <citation type="journal article" date="2022" name="Allergy">
        <title>Genome assembly and annotation of Periplaneta americana reveal a comprehensive cockroach allergen profile.</title>
        <authorList>
            <person name="Wang L."/>
            <person name="Xiong Q."/>
            <person name="Saelim N."/>
            <person name="Wang L."/>
            <person name="Nong W."/>
            <person name="Wan A.T."/>
            <person name="Shi M."/>
            <person name="Liu X."/>
            <person name="Cao Q."/>
            <person name="Hui J.H.L."/>
            <person name="Sookrung N."/>
            <person name="Leung T.F."/>
            <person name="Tungtrongchitr A."/>
            <person name="Tsui S.K.W."/>
        </authorList>
    </citation>
    <scope>NUCLEOTIDE SEQUENCE [LARGE SCALE GENOMIC DNA]</scope>
    <source>
        <tissue evidence="4">Whole body-01</tissue>
    </source>
</reference>
<dbReference type="SUPFAM" id="SSF53098">
    <property type="entry name" value="Ribonuclease H-like"/>
    <property type="match status" value="1"/>
</dbReference>
<dbReference type="Gene3D" id="4.10.60.10">
    <property type="entry name" value="Zinc finger, CCHC-type"/>
    <property type="match status" value="1"/>
</dbReference>
<dbReference type="PROSITE" id="PS50994">
    <property type="entry name" value="INTEGRASE"/>
    <property type="match status" value="1"/>
</dbReference>
<dbReference type="InterPro" id="IPR041588">
    <property type="entry name" value="Integrase_H2C2"/>
</dbReference>
<comment type="caution">
    <text evidence="4">The sequence shown here is derived from an EMBL/GenBank/DDBJ whole genome shotgun (WGS) entry which is preliminary data.</text>
</comment>
<dbReference type="Pfam" id="PF17921">
    <property type="entry name" value="Integrase_H2C2"/>
    <property type="match status" value="1"/>
</dbReference>
<feature type="domain" description="Integrase catalytic" evidence="3">
    <location>
        <begin position="843"/>
        <end position="1026"/>
    </location>
</feature>
<dbReference type="PANTHER" id="PTHR47331">
    <property type="entry name" value="PHD-TYPE DOMAIN-CONTAINING PROTEIN"/>
    <property type="match status" value="1"/>
</dbReference>
<evidence type="ECO:0000313" key="4">
    <source>
        <dbReference type="EMBL" id="KAJ4427186.1"/>
    </source>
</evidence>
<dbReference type="InterPro" id="IPR005312">
    <property type="entry name" value="DUF1759"/>
</dbReference>
<dbReference type="PANTHER" id="PTHR47331:SF2">
    <property type="match status" value="1"/>
</dbReference>
<evidence type="ECO:0000259" key="3">
    <source>
        <dbReference type="PROSITE" id="PS50994"/>
    </source>
</evidence>
<dbReference type="InterPro" id="IPR012337">
    <property type="entry name" value="RNaseH-like_sf"/>
</dbReference>
<keyword evidence="1" id="KW-0479">Metal-binding</keyword>
<gene>
    <name evidence="4" type="ORF">ANN_24802</name>
</gene>
<keyword evidence="5" id="KW-1185">Reference proteome</keyword>
<dbReference type="Proteomes" id="UP001148838">
    <property type="component" value="Unassembled WGS sequence"/>
</dbReference>
<sequence>MPDSDKEATLHHLKRKCARERKNATRFITEIDAFTDDTSLHDLEYFRDRLQETLSKLGTLDDAIHDLLLDSEYDDDVEKCEEYLDSAKHAIQKASRRNGNRLLSTSMTNTSIFDKQAVATAPTQASITHSVRLPPIKLEPFSGDVETWARFWEQFESSIDKNPSLSTINKHIFLRGYLEDEPKQFVDGIPVIAETYEETKKILRTRYDKNRIIQAHLDYLEDVKPIRIATPEALNTTYIECYWRVQALRALGEDVNGYGRILAPKILRAFPDDICRRWIIHVKRENLSEGDILKLMKFLGEEVDAVLTTQKIRGDALSSTYIPTTATLRVDTKTGSRSRKSRSTPDPFCVFCESRGHWAQDCKIVSDVSERVKRLKNANRCFLCLNRGHSARDCSRKGKALCTHCKMSHHRSICSNPRSTEPTTHPTKFTSVNRINAEATDFTYLQTARIWVTGPTGLTKLTCCVLDSGSQSSFVTKSIMDELKLEVVDCRDLAIGLFESSPTTPRPRRLVRFSMKSIWTNSTASITGFESTHAFCPQPAVPNDVKMLAHTRKLQLAEPKDHTEDMTLPIEILIGGDHYWKVVKDSSPIRISPTMVLIPSKLGWILCGNWSGITIGSTIVNYIHSEQGSDTSSDTFCIDHRDRVTLLEELASKRQLQRVTSRFYDILGLLTPISITGKLLFQDMWCRGNGKYTGELTATELRNSRTYWIQVAQRHCFPAELQALENRLPLPKESKIVRFNPLLEDGLIHLGGRLQFTDLSREQRHPLLLDGSHPFVQLFIRETHIRLHHLGVRIVLSELRSEFWILRARQAVKKILRTCLPYKIAHNHLGQAIEAPLPGDCVTPLKPFEVTGIDFAGPLYVKVVGGTNKKCYITLFTCATTRALHLELCSDMSTDTFLLALQRFAGRRGLPHTIYTDNARSFHAANKELASIWTFLSASSTHQYLAKHNIHWKFIVLRAAWWGGWWESMVGTTKRCLRKVLGKTQISEEALNTTLVNIEAAINSRPISQDVDNSDALTPAHFLTGQ</sequence>
<dbReference type="InterPro" id="IPR036875">
    <property type="entry name" value="Znf_CCHC_sf"/>
</dbReference>
<dbReference type="InterPro" id="IPR036397">
    <property type="entry name" value="RNaseH_sf"/>
</dbReference>
<dbReference type="SMART" id="SM00343">
    <property type="entry name" value="ZnF_C2HC"/>
    <property type="match status" value="2"/>
</dbReference>
<proteinExistence type="predicted"/>
<dbReference type="Pfam" id="PF03564">
    <property type="entry name" value="DUF1759"/>
    <property type="match status" value="1"/>
</dbReference>
<dbReference type="EMBL" id="JAJSOF020000038">
    <property type="protein sequence ID" value="KAJ4427186.1"/>
    <property type="molecule type" value="Genomic_DNA"/>
</dbReference>
<keyword evidence="1" id="KW-0862">Zinc</keyword>
<accession>A0ABQ8RZR9</accession>
<evidence type="ECO:0000259" key="2">
    <source>
        <dbReference type="PROSITE" id="PS50158"/>
    </source>
</evidence>
<dbReference type="SUPFAM" id="SSF57756">
    <property type="entry name" value="Retrovirus zinc finger-like domains"/>
    <property type="match status" value="2"/>
</dbReference>
<keyword evidence="1" id="KW-0863">Zinc-finger</keyword>
<dbReference type="InterPro" id="IPR001878">
    <property type="entry name" value="Znf_CCHC"/>
</dbReference>
<dbReference type="InterPro" id="IPR001584">
    <property type="entry name" value="Integrase_cat-core"/>
</dbReference>
<dbReference type="Gene3D" id="3.30.420.10">
    <property type="entry name" value="Ribonuclease H-like superfamily/Ribonuclease H"/>
    <property type="match status" value="1"/>
</dbReference>
<protein>
    <recommendedName>
        <fullName evidence="6">Endonuclease</fullName>
    </recommendedName>
</protein>
<evidence type="ECO:0000256" key="1">
    <source>
        <dbReference type="PROSITE-ProRule" id="PRU00047"/>
    </source>
</evidence>
<evidence type="ECO:0008006" key="6">
    <source>
        <dbReference type="Google" id="ProtNLM"/>
    </source>
</evidence>